<evidence type="ECO:0000256" key="7">
    <source>
        <dbReference type="SAM" id="Phobius"/>
    </source>
</evidence>
<accession>A0A3M2SDH8</accession>
<feature type="transmembrane region" description="Helical" evidence="7">
    <location>
        <begin position="227"/>
        <end position="246"/>
    </location>
</feature>
<keyword evidence="10" id="KW-1185">Reference proteome</keyword>
<dbReference type="PANTHER" id="PTHR42718">
    <property type="entry name" value="MAJOR FACILITATOR SUPERFAMILY MULTIDRUG TRANSPORTER MFSC"/>
    <property type="match status" value="1"/>
</dbReference>
<feature type="transmembrane region" description="Helical" evidence="7">
    <location>
        <begin position="362"/>
        <end position="381"/>
    </location>
</feature>
<dbReference type="SUPFAM" id="SSF103473">
    <property type="entry name" value="MFS general substrate transporter"/>
    <property type="match status" value="1"/>
</dbReference>
<evidence type="ECO:0000256" key="5">
    <source>
        <dbReference type="ARBA" id="ARBA00023180"/>
    </source>
</evidence>
<evidence type="ECO:0000256" key="1">
    <source>
        <dbReference type="ARBA" id="ARBA00004141"/>
    </source>
</evidence>
<dbReference type="InterPro" id="IPR011701">
    <property type="entry name" value="MFS"/>
</dbReference>
<name>A0A3M2SDH8_9HYPO</name>
<feature type="transmembrane region" description="Helical" evidence="7">
    <location>
        <begin position="463"/>
        <end position="481"/>
    </location>
</feature>
<dbReference type="PANTHER" id="PTHR42718:SF11">
    <property type="entry name" value="MAJOR FACILITATOR SUPERFAMILY (MFS) PROFILE DOMAIN-CONTAINING PROTEIN"/>
    <property type="match status" value="1"/>
</dbReference>
<protein>
    <recommendedName>
        <fullName evidence="8">Major facilitator superfamily (MFS) profile domain-containing protein</fullName>
    </recommendedName>
</protein>
<keyword evidence="4 7" id="KW-0472">Membrane</keyword>
<feature type="transmembrane region" description="Helical" evidence="7">
    <location>
        <begin position="334"/>
        <end position="355"/>
    </location>
</feature>
<dbReference type="GO" id="GO:0016020">
    <property type="term" value="C:membrane"/>
    <property type="evidence" value="ECO:0007669"/>
    <property type="project" value="UniProtKB-SubCell"/>
</dbReference>
<dbReference type="GO" id="GO:0022857">
    <property type="term" value="F:transmembrane transporter activity"/>
    <property type="evidence" value="ECO:0007669"/>
    <property type="project" value="InterPro"/>
</dbReference>
<dbReference type="Gene3D" id="1.20.1720.10">
    <property type="entry name" value="Multidrug resistance protein D"/>
    <property type="match status" value="1"/>
</dbReference>
<organism evidence="9 10">
    <name type="scientific">Fusarium kuroshium</name>
    <dbReference type="NCBI Taxonomy" id="2010991"/>
    <lineage>
        <taxon>Eukaryota</taxon>
        <taxon>Fungi</taxon>
        <taxon>Dikarya</taxon>
        <taxon>Ascomycota</taxon>
        <taxon>Pezizomycotina</taxon>
        <taxon>Sordariomycetes</taxon>
        <taxon>Hypocreomycetidae</taxon>
        <taxon>Hypocreales</taxon>
        <taxon>Nectriaceae</taxon>
        <taxon>Fusarium</taxon>
        <taxon>Fusarium solani species complex</taxon>
    </lineage>
</organism>
<comment type="subcellular location">
    <subcellularLocation>
        <location evidence="1">Membrane</location>
        <topology evidence="1">Multi-pass membrane protein</topology>
    </subcellularLocation>
</comment>
<dbReference type="Pfam" id="PF07690">
    <property type="entry name" value="MFS_1"/>
    <property type="match status" value="1"/>
</dbReference>
<gene>
    <name evidence="9" type="ORF">CDV36_005049</name>
</gene>
<feature type="transmembrane region" description="Helical" evidence="7">
    <location>
        <begin position="300"/>
        <end position="322"/>
    </location>
</feature>
<proteinExistence type="predicted"/>
<reference evidence="9 10" key="1">
    <citation type="submission" date="2017-06" db="EMBL/GenBank/DDBJ databases">
        <title>Comparative genomic analysis of Ambrosia Fusariam Clade fungi.</title>
        <authorList>
            <person name="Stajich J.E."/>
            <person name="Carrillo J."/>
            <person name="Kijimoto T."/>
            <person name="Eskalen A."/>
            <person name="O'Donnell K."/>
            <person name="Kasson M."/>
        </authorList>
    </citation>
    <scope>NUCLEOTIDE SEQUENCE [LARGE SCALE GENOMIC DNA]</scope>
    <source>
        <strain evidence="9">UCR3666</strain>
    </source>
</reference>
<dbReference type="AlphaFoldDB" id="A0A3M2SDH8"/>
<evidence type="ECO:0000256" key="4">
    <source>
        <dbReference type="ARBA" id="ARBA00023136"/>
    </source>
</evidence>
<dbReference type="PROSITE" id="PS50850">
    <property type="entry name" value="MFS"/>
    <property type="match status" value="1"/>
</dbReference>
<keyword evidence="2 7" id="KW-0812">Transmembrane</keyword>
<feature type="compositionally biased region" description="Acidic residues" evidence="6">
    <location>
        <begin position="506"/>
        <end position="517"/>
    </location>
</feature>
<dbReference type="InterPro" id="IPR020846">
    <property type="entry name" value="MFS_dom"/>
</dbReference>
<feature type="domain" description="Major facilitator superfamily (MFS) profile" evidence="8">
    <location>
        <begin position="30"/>
        <end position="486"/>
    </location>
</feature>
<feature type="transmembrane region" description="Helical" evidence="7">
    <location>
        <begin position="162"/>
        <end position="181"/>
    </location>
</feature>
<dbReference type="EMBL" id="NKUJ01000068">
    <property type="protein sequence ID" value="RMJ15242.1"/>
    <property type="molecule type" value="Genomic_DNA"/>
</dbReference>
<comment type="caution">
    <text evidence="9">The sequence shown here is derived from an EMBL/GenBank/DDBJ whole genome shotgun (WGS) entry which is preliminary data.</text>
</comment>
<feature type="transmembrane region" description="Helical" evidence="7">
    <location>
        <begin position="32"/>
        <end position="56"/>
    </location>
</feature>
<feature type="transmembrane region" description="Helical" evidence="7">
    <location>
        <begin position="125"/>
        <end position="150"/>
    </location>
</feature>
<feature type="transmembrane region" description="Helical" evidence="7">
    <location>
        <begin position="193"/>
        <end position="215"/>
    </location>
</feature>
<evidence type="ECO:0000313" key="10">
    <source>
        <dbReference type="Proteomes" id="UP000277212"/>
    </source>
</evidence>
<dbReference type="OrthoDB" id="5086884at2759"/>
<sequence length="566" mass="62942">MASDEESINGPRDSTVDVEKLGRQRPEVFKSIWAELGFGISVFSSMLLAEFFVSGFHVILPPLAKELDIPQASQTWPSSVFSLVTGAMLLPMGRLGDMYGGYLVFNGGLLWFFIWALVAGFSKNYIMLIFCRALQGLGPAAYLPGGVMLMGKIYRPGPRKNLIFALYGAFAPLGFFLGILIGGLSAEFLTWRWYFWIGTIIFAVVTVISLLAVPFDYNHKRADMSMDWWGVTTIVPGLLLIVYALTDSSHAWNGWATPHIIVTLVLGIILLIVAWYVETHKARQPLLPADLFAPKCMKRLTVALFMSFGTFGIFLFYSSFYIELVLHKSPLTTAIWYIPLFAGGLLIGTVGGFTLHFLPGRLLLFVSCLANATSMLLFALMPENPNYWAWVFPAMVCCTMGIDITFTVSNIFLTTNMPSHRQGLAGALINSILFLGISFFLGIADIAVGQTAHLGLRQSYKVAFWMAFGVASVPLLFLPFLKIGSAKSDLTLEERQQLEQPRGDEQLAEESETEVEPEWEHELKMFEAVEFRQFKNGSVDGLGRGFNDGDGNKYDAKTGNRYPEWI</sequence>
<evidence type="ECO:0000259" key="8">
    <source>
        <dbReference type="PROSITE" id="PS50850"/>
    </source>
</evidence>
<evidence type="ECO:0000256" key="6">
    <source>
        <dbReference type="SAM" id="MobiDB-lite"/>
    </source>
</evidence>
<evidence type="ECO:0000313" key="9">
    <source>
        <dbReference type="EMBL" id="RMJ15242.1"/>
    </source>
</evidence>
<feature type="region of interest" description="Disordered" evidence="6">
    <location>
        <begin position="498"/>
        <end position="517"/>
    </location>
</feature>
<feature type="transmembrane region" description="Helical" evidence="7">
    <location>
        <begin position="76"/>
        <end position="92"/>
    </location>
</feature>
<feature type="transmembrane region" description="Helical" evidence="7">
    <location>
        <begin position="424"/>
        <end position="443"/>
    </location>
</feature>
<keyword evidence="5" id="KW-0325">Glycoprotein</keyword>
<dbReference type="Gene3D" id="1.20.1250.20">
    <property type="entry name" value="MFS general substrate transporter like domains"/>
    <property type="match status" value="1"/>
</dbReference>
<evidence type="ECO:0000256" key="3">
    <source>
        <dbReference type="ARBA" id="ARBA00022989"/>
    </source>
</evidence>
<keyword evidence="3 7" id="KW-1133">Transmembrane helix</keyword>
<feature type="transmembrane region" description="Helical" evidence="7">
    <location>
        <begin position="387"/>
        <end position="412"/>
    </location>
</feature>
<dbReference type="InterPro" id="IPR036259">
    <property type="entry name" value="MFS_trans_sf"/>
</dbReference>
<evidence type="ECO:0000256" key="2">
    <source>
        <dbReference type="ARBA" id="ARBA00022692"/>
    </source>
</evidence>
<feature type="transmembrane region" description="Helical" evidence="7">
    <location>
        <begin position="258"/>
        <end position="277"/>
    </location>
</feature>
<feature type="transmembrane region" description="Helical" evidence="7">
    <location>
        <begin position="99"/>
        <end position="119"/>
    </location>
</feature>
<dbReference type="Proteomes" id="UP000277212">
    <property type="component" value="Unassembled WGS sequence"/>
</dbReference>